<gene>
    <name evidence="2" type="ORF">IF129_21790</name>
</gene>
<protein>
    <submittedName>
        <fullName evidence="2">Uncharacterized protein</fullName>
    </submittedName>
</protein>
<evidence type="ECO:0000313" key="3">
    <source>
        <dbReference type="Proteomes" id="UP000632289"/>
    </source>
</evidence>
<keyword evidence="1" id="KW-0812">Transmembrane</keyword>
<dbReference type="AlphaFoldDB" id="A0A927F2T7"/>
<feature type="transmembrane region" description="Helical" evidence="1">
    <location>
        <begin position="16"/>
        <end position="37"/>
    </location>
</feature>
<proteinExistence type="predicted"/>
<dbReference type="EMBL" id="JACXYU010000014">
    <property type="protein sequence ID" value="MBD3934181.1"/>
    <property type="molecule type" value="Genomic_DNA"/>
</dbReference>
<sequence>MNTSAPATPSGRGVGALGLVLGGLAVGVVTAGVVLLAGDHDGVPDDGPHRLLPPEAAGTSYRTGDAVLPEGAERTVAAFGVENATTVNANYADGEEQFAIFAGAWGRVDDPAHAVDAAFAQLDAAVAQDPDATTELRGEPGRVTPEGAEDAVVTCRLAVGTGLRSEEPQETQFCMWADHSTAGMVVVSRASGRISREEAARFTADLRHSARLPAS</sequence>
<evidence type="ECO:0000256" key="1">
    <source>
        <dbReference type="SAM" id="Phobius"/>
    </source>
</evidence>
<evidence type="ECO:0000313" key="2">
    <source>
        <dbReference type="EMBL" id="MBD3934181.1"/>
    </source>
</evidence>
<keyword evidence="1" id="KW-1133">Transmembrane helix</keyword>
<comment type="caution">
    <text evidence="2">The sequence shown here is derived from an EMBL/GenBank/DDBJ whole genome shotgun (WGS) entry which is preliminary data.</text>
</comment>
<name>A0A927F2T7_9ACTN</name>
<keyword evidence="3" id="KW-1185">Reference proteome</keyword>
<dbReference type="Proteomes" id="UP000632289">
    <property type="component" value="Unassembled WGS sequence"/>
</dbReference>
<dbReference type="RefSeq" id="WP_191211473.1">
    <property type="nucleotide sequence ID" value="NZ_BAABKL010000041.1"/>
</dbReference>
<organism evidence="2 3">
    <name type="scientific">Streptomyces chumphonensis</name>
    <dbReference type="NCBI Taxonomy" id="1214925"/>
    <lineage>
        <taxon>Bacteria</taxon>
        <taxon>Bacillati</taxon>
        <taxon>Actinomycetota</taxon>
        <taxon>Actinomycetes</taxon>
        <taxon>Kitasatosporales</taxon>
        <taxon>Streptomycetaceae</taxon>
        <taxon>Streptomyces</taxon>
    </lineage>
</organism>
<accession>A0A927F2T7</accession>
<reference evidence="2" key="1">
    <citation type="submission" date="2020-09" db="EMBL/GenBank/DDBJ databases">
        <title>Secondary metabolite and genome analysis of marine Streptomyces chumphonensis KK1-2T.</title>
        <authorList>
            <person name="Phongsopitanun W."/>
            <person name="Kanchanasin P."/>
            <person name="Pittayakhajonwut P."/>
            <person name="Suwanborirux K."/>
            <person name="Tanasupawat S."/>
        </authorList>
    </citation>
    <scope>NUCLEOTIDE SEQUENCE</scope>
    <source>
        <strain evidence="2">KK1-2</strain>
    </source>
</reference>
<keyword evidence="1" id="KW-0472">Membrane</keyword>